<accession>A0A2X0PL26</accession>
<name>A0A2X0PL26_9BASI</name>
<protein>
    <submittedName>
        <fullName evidence="1">BQ5605_C023g09759 protein</fullName>
    </submittedName>
</protein>
<dbReference type="AlphaFoldDB" id="A0A2X0PL26"/>
<reference evidence="1 2" key="1">
    <citation type="submission" date="2016-11" db="EMBL/GenBank/DDBJ databases">
        <authorList>
            <person name="Jaros S."/>
            <person name="Januszkiewicz K."/>
            <person name="Wedrychowicz H."/>
        </authorList>
    </citation>
    <scope>NUCLEOTIDE SEQUENCE [LARGE SCALE GENOMIC DNA]</scope>
</reference>
<organism evidence="1 2">
    <name type="scientific">Microbotryum silenes-dioicae</name>
    <dbReference type="NCBI Taxonomy" id="796604"/>
    <lineage>
        <taxon>Eukaryota</taxon>
        <taxon>Fungi</taxon>
        <taxon>Dikarya</taxon>
        <taxon>Basidiomycota</taxon>
        <taxon>Pucciniomycotina</taxon>
        <taxon>Microbotryomycetes</taxon>
        <taxon>Microbotryales</taxon>
        <taxon>Microbotryaceae</taxon>
        <taxon>Microbotryum</taxon>
    </lineage>
</organism>
<proteinExistence type="predicted"/>
<gene>
    <name evidence="1" type="primary">BQ5605_C023g09759</name>
    <name evidence="1" type="ORF">BQ5605_C023G09759</name>
</gene>
<evidence type="ECO:0000313" key="2">
    <source>
        <dbReference type="Proteomes" id="UP000249464"/>
    </source>
</evidence>
<evidence type="ECO:0000313" key="1">
    <source>
        <dbReference type="EMBL" id="SGZ25020.1"/>
    </source>
</evidence>
<sequence>MKVYRRRWNAMEPDSEGVEIFGPGWAETLGCGEVCSGVSDGEVHKMEIGDARGEFAQGVEEAGGAREEYVGEILDWAEGDKANSSQAQTEEKLVSVPGSVTLHLLRKLGRDRPRISRDQRPLREDQQRQLFLPISPQPILQIIRGQFELFFERFLIGQPFTVEEDEGVEVAGPADDGDLAQGRFESDDDRVGVVGEVGEGPDKNPVAQGLVIRDLLRRERWGMS</sequence>
<keyword evidence="2" id="KW-1185">Reference proteome</keyword>
<dbReference type="EMBL" id="FQNC01000085">
    <property type="protein sequence ID" value="SGZ25020.1"/>
    <property type="molecule type" value="Genomic_DNA"/>
</dbReference>
<dbReference type="Proteomes" id="UP000249464">
    <property type="component" value="Unassembled WGS sequence"/>
</dbReference>